<keyword evidence="3" id="KW-0173">Coenzyme A biosynthesis</keyword>
<protein>
    <submittedName>
        <fullName evidence="5">Uncharacterized protein</fullName>
    </submittedName>
</protein>
<evidence type="ECO:0000256" key="3">
    <source>
        <dbReference type="ARBA" id="ARBA00022993"/>
    </source>
</evidence>
<evidence type="ECO:0000256" key="4">
    <source>
        <dbReference type="SAM" id="MobiDB-lite"/>
    </source>
</evidence>
<evidence type="ECO:0000256" key="2">
    <source>
        <dbReference type="ARBA" id="ARBA00022840"/>
    </source>
</evidence>
<evidence type="ECO:0000256" key="1">
    <source>
        <dbReference type="ARBA" id="ARBA00022741"/>
    </source>
</evidence>
<dbReference type="GO" id="GO:0005524">
    <property type="term" value="F:ATP binding"/>
    <property type="evidence" value="ECO:0007669"/>
    <property type="project" value="UniProtKB-KW"/>
</dbReference>
<dbReference type="AlphaFoldDB" id="A0A8J1XT26"/>
<dbReference type="EMBL" id="CAIIXF020000003">
    <property type="protein sequence ID" value="CAH1779767.1"/>
    <property type="molecule type" value="Genomic_DNA"/>
</dbReference>
<keyword evidence="6" id="KW-1185">Reference proteome</keyword>
<accession>A0A8J1XT26</accession>
<name>A0A8J1XT26_OWEFU</name>
<evidence type="ECO:0000313" key="5">
    <source>
        <dbReference type="EMBL" id="CAH1779767.1"/>
    </source>
</evidence>
<dbReference type="GO" id="GO:0005634">
    <property type="term" value="C:nucleus"/>
    <property type="evidence" value="ECO:0007669"/>
    <property type="project" value="TreeGrafter"/>
</dbReference>
<dbReference type="GO" id="GO:0005829">
    <property type="term" value="C:cytosol"/>
    <property type="evidence" value="ECO:0007669"/>
    <property type="project" value="TreeGrafter"/>
</dbReference>
<feature type="compositionally biased region" description="Basic and acidic residues" evidence="4">
    <location>
        <begin position="283"/>
        <end position="303"/>
    </location>
</feature>
<dbReference type="GO" id="GO:0015937">
    <property type="term" value="P:coenzyme A biosynthetic process"/>
    <property type="evidence" value="ECO:0007669"/>
    <property type="project" value="UniProtKB-KW"/>
</dbReference>
<sequence>MANTSSDLHPQLLGSIKIPNHLLKNSSGLSCDIGGTLAKFAYYAKKSESKDETTTLNLVAFTRENIDEGLQYIKNNFLSVADDNWKKVKVTTTGIGSFQYKEKLIKVLDIEPKVLENLLESDCFVKSLEVLGKHLKPGELLEKMRKSDRIELYKWQQLMVKMLDAAKASGSLKTNMEIQIPTDMTNPEEEKEDNETIQFPCVVMMLGSGGALFQVGEDGKYTFMNVLNQAGRMFTGLGRLLTGAKTFDDLMSLAERGNSDNVDTMTHDLGAVKETSTPETDDSDPKSAKQAIEKSEATKKDSNENTETFDFYESMVDEQPNQLVYSFGKCVSKDKDDFKTEDIARTLLSNMCLSLVQMSVVSAQASGLHNLYICGNFISHPLIRQEISKASTAALKMNSAKNGPMNLSFVNHGGYLGAIGALLFAQE</sequence>
<keyword evidence="2" id="KW-0067">ATP-binding</keyword>
<dbReference type="InterPro" id="IPR004567">
    <property type="entry name" value="Type_II_PanK"/>
</dbReference>
<dbReference type="Gene3D" id="3.30.420.510">
    <property type="match status" value="1"/>
</dbReference>
<dbReference type="PANTHER" id="PTHR12280:SF20">
    <property type="entry name" value="4'-PHOSPHOPANTETHEINE PHOSPHATASE"/>
    <property type="match status" value="1"/>
</dbReference>
<dbReference type="PANTHER" id="PTHR12280">
    <property type="entry name" value="PANTOTHENATE KINASE"/>
    <property type="match status" value="1"/>
</dbReference>
<organism evidence="5 6">
    <name type="scientific">Owenia fusiformis</name>
    <name type="common">Polychaete worm</name>
    <dbReference type="NCBI Taxonomy" id="6347"/>
    <lineage>
        <taxon>Eukaryota</taxon>
        <taxon>Metazoa</taxon>
        <taxon>Spiralia</taxon>
        <taxon>Lophotrochozoa</taxon>
        <taxon>Annelida</taxon>
        <taxon>Polychaeta</taxon>
        <taxon>Sedentaria</taxon>
        <taxon>Canalipalpata</taxon>
        <taxon>Sabellida</taxon>
        <taxon>Oweniida</taxon>
        <taxon>Oweniidae</taxon>
        <taxon>Owenia</taxon>
    </lineage>
</organism>
<feature type="region of interest" description="Disordered" evidence="4">
    <location>
        <begin position="270"/>
        <end position="306"/>
    </location>
</feature>
<keyword evidence="1" id="KW-0547">Nucleotide-binding</keyword>
<dbReference type="GO" id="GO:0004594">
    <property type="term" value="F:pantothenate kinase activity"/>
    <property type="evidence" value="ECO:0007669"/>
    <property type="project" value="TreeGrafter"/>
</dbReference>
<dbReference type="SUPFAM" id="SSF53067">
    <property type="entry name" value="Actin-like ATPase domain"/>
    <property type="match status" value="2"/>
</dbReference>
<dbReference type="OrthoDB" id="6287391at2759"/>
<gene>
    <name evidence="5" type="ORF">OFUS_LOCUS6542</name>
</gene>
<reference evidence="5" key="1">
    <citation type="submission" date="2022-03" db="EMBL/GenBank/DDBJ databases">
        <authorList>
            <person name="Martin C."/>
        </authorList>
    </citation>
    <scope>NUCLEOTIDE SEQUENCE</scope>
</reference>
<evidence type="ECO:0000313" key="6">
    <source>
        <dbReference type="Proteomes" id="UP000749559"/>
    </source>
</evidence>
<dbReference type="Pfam" id="PF03630">
    <property type="entry name" value="Fumble"/>
    <property type="match status" value="1"/>
</dbReference>
<dbReference type="InterPro" id="IPR043129">
    <property type="entry name" value="ATPase_NBD"/>
</dbReference>
<proteinExistence type="predicted"/>
<dbReference type="Proteomes" id="UP000749559">
    <property type="component" value="Unassembled WGS sequence"/>
</dbReference>
<comment type="caution">
    <text evidence="5">The sequence shown here is derived from an EMBL/GenBank/DDBJ whole genome shotgun (WGS) entry which is preliminary data.</text>
</comment>
<dbReference type="Gene3D" id="3.30.420.40">
    <property type="match status" value="2"/>
</dbReference>